<protein>
    <submittedName>
        <fullName evidence="2">Uncharacterized protein</fullName>
    </submittedName>
</protein>
<accession>A0A915I336</accession>
<keyword evidence="1" id="KW-1185">Reference proteome</keyword>
<reference evidence="2" key="1">
    <citation type="submission" date="2022-11" db="UniProtKB">
        <authorList>
            <consortium name="WormBaseParasite"/>
        </authorList>
    </citation>
    <scope>IDENTIFICATION</scope>
</reference>
<evidence type="ECO:0000313" key="1">
    <source>
        <dbReference type="Proteomes" id="UP000887565"/>
    </source>
</evidence>
<dbReference type="AlphaFoldDB" id="A0A915I336"/>
<dbReference type="WBParaSite" id="nRc.2.0.1.t08542-RA">
    <property type="protein sequence ID" value="nRc.2.0.1.t08542-RA"/>
    <property type="gene ID" value="nRc.2.0.1.g08542"/>
</dbReference>
<sequence length="289" mass="33792">SLPDLTDRVKINTLHRLTSDDTLHLIGDKTDYDQVPILFHDKPEHKRDRLMIKNFYDRAPSRVQKELEKKIDLFTTITELAAFCHDLEETIHNQSKLIQAELRGHTPPIAIDETEKLKPIKHVTSVSDQQQHQPNPLAEIEGYRQFQPKSWRDQIAHPLSKNQQCQRQFLLDIIDHLQHKKPNFLRNITQHEPMKSKPKSKIGQEWPCSTLEKPHWLWDVWPGMHQCLPEACVVRGMDEIWEITIEPTIMNPTSQQFPLVIMNSTNNAIKVQKANNAIRFCDLIEEHKA</sequence>
<dbReference type="Proteomes" id="UP000887565">
    <property type="component" value="Unplaced"/>
</dbReference>
<proteinExistence type="predicted"/>
<organism evidence="1 2">
    <name type="scientific">Romanomermis culicivorax</name>
    <name type="common">Nematode worm</name>
    <dbReference type="NCBI Taxonomy" id="13658"/>
    <lineage>
        <taxon>Eukaryota</taxon>
        <taxon>Metazoa</taxon>
        <taxon>Ecdysozoa</taxon>
        <taxon>Nematoda</taxon>
        <taxon>Enoplea</taxon>
        <taxon>Dorylaimia</taxon>
        <taxon>Mermithida</taxon>
        <taxon>Mermithoidea</taxon>
        <taxon>Mermithidae</taxon>
        <taxon>Romanomermis</taxon>
    </lineage>
</organism>
<name>A0A915I336_ROMCU</name>
<evidence type="ECO:0000313" key="2">
    <source>
        <dbReference type="WBParaSite" id="nRc.2.0.1.t08542-RA"/>
    </source>
</evidence>